<dbReference type="GO" id="GO:0000103">
    <property type="term" value="P:sulfate assimilation"/>
    <property type="evidence" value="ECO:0007669"/>
    <property type="project" value="EnsemblFungi"/>
</dbReference>
<dbReference type="GO" id="GO:0010181">
    <property type="term" value="F:FMN binding"/>
    <property type="evidence" value="ECO:0007669"/>
    <property type="project" value="TreeGrafter"/>
</dbReference>
<proteinExistence type="predicted"/>
<keyword evidence="7" id="KW-0288">FMN</keyword>
<evidence type="ECO:0000259" key="14">
    <source>
        <dbReference type="PROSITE" id="PS51384"/>
    </source>
</evidence>
<gene>
    <name evidence="15" type="ORF">BABINDRAFT_32295</name>
</gene>
<organism evidence="15 16">
    <name type="scientific">Babjeviella inositovora NRRL Y-12698</name>
    <dbReference type="NCBI Taxonomy" id="984486"/>
    <lineage>
        <taxon>Eukaryota</taxon>
        <taxon>Fungi</taxon>
        <taxon>Dikarya</taxon>
        <taxon>Ascomycota</taxon>
        <taxon>Saccharomycotina</taxon>
        <taxon>Pichiomycetes</taxon>
        <taxon>Serinales incertae sedis</taxon>
        <taxon>Babjeviella</taxon>
    </lineage>
</organism>
<dbReference type="EC" id="1.8.1.2" evidence="4"/>
<dbReference type="EMBL" id="KV454427">
    <property type="protein sequence ID" value="ODQ82133.1"/>
    <property type="molecule type" value="Genomic_DNA"/>
</dbReference>
<evidence type="ECO:0000256" key="13">
    <source>
        <dbReference type="ARBA" id="ARBA00059320"/>
    </source>
</evidence>
<dbReference type="FunFam" id="3.40.50.80:FF:000011">
    <property type="entry name" value="Sulfite reductase flavoprotein component"/>
    <property type="match status" value="1"/>
</dbReference>
<feature type="domain" description="FAD-binding FR-type" evidence="14">
    <location>
        <begin position="673"/>
        <end position="905"/>
    </location>
</feature>
<dbReference type="InterPro" id="IPR009014">
    <property type="entry name" value="Transketo_C/PFOR_II"/>
</dbReference>
<dbReference type="Gene3D" id="2.40.30.10">
    <property type="entry name" value="Translation factors"/>
    <property type="match status" value="1"/>
</dbReference>
<comment type="catalytic activity">
    <reaction evidence="12">
        <text>hydrogen sulfide + 3 NADP(+) + 3 H2O = sulfite + 3 NADPH + 4 H(+)</text>
        <dbReference type="Rhea" id="RHEA:13801"/>
        <dbReference type="ChEBI" id="CHEBI:15377"/>
        <dbReference type="ChEBI" id="CHEBI:15378"/>
        <dbReference type="ChEBI" id="CHEBI:17359"/>
        <dbReference type="ChEBI" id="CHEBI:29919"/>
        <dbReference type="ChEBI" id="CHEBI:57783"/>
        <dbReference type="ChEBI" id="CHEBI:58349"/>
        <dbReference type="EC" id="1.8.1.2"/>
    </reaction>
</comment>
<dbReference type="Pfam" id="PF00175">
    <property type="entry name" value="NAD_binding_1"/>
    <property type="match status" value="1"/>
</dbReference>
<dbReference type="Gene3D" id="3.40.920.10">
    <property type="entry name" value="Pyruvate-ferredoxin oxidoreductase, PFOR, domain III"/>
    <property type="match status" value="1"/>
</dbReference>
<dbReference type="SUPFAM" id="SSF53323">
    <property type="entry name" value="Pyruvate-ferredoxin oxidoreductase, PFOR, domain III"/>
    <property type="match status" value="1"/>
</dbReference>
<dbReference type="InterPro" id="IPR003097">
    <property type="entry name" value="CysJ-like_FAD-binding"/>
</dbReference>
<dbReference type="InterPro" id="IPR001433">
    <property type="entry name" value="OxRdtase_FAD/NAD-bd"/>
</dbReference>
<dbReference type="InterPro" id="IPR001709">
    <property type="entry name" value="Flavoprot_Pyr_Nucl_cyt_Rdtase"/>
</dbReference>
<dbReference type="PROSITE" id="PS51384">
    <property type="entry name" value="FAD_FR"/>
    <property type="match status" value="1"/>
</dbReference>
<keyword evidence="16" id="KW-1185">Reference proteome</keyword>
<dbReference type="InterPro" id="IPR039261">
    <property type="entry name" value="FNR_nucleotide-bd"/>
</dbReference>
<dbReference type="PRINTS" id="PR00371">
    <property type="entry name" value="FPNCR"/>
</dbReference>
<dbReference type="OrthoDB" id="1856718at2759"/>
<evidence type="ECO:0000256" key="10">
    <source>
        <dbReference type="ARBA" id="ARBA00022982"/>
    </source>
</evidence>
<name>A0A1E3QWS2_9ASCO</name>
<dbReference type="InterPro" id="IPR023173">
    <property type="entry name" value="NADPH_Cyt_P450_Rdtase_alpha"/>
</dbReference>
<evidence type="ECO:0000256" key="5">
    <source>
        <dbReference type="ARBA" id="ARBA00022448"/>
    </source>
</evidence>
<evidence type="ECO:0000256" key="2">
    <source>
        <dbReference type="ARBA" id="ARBA00001974"/>
    </source>
</evidence>
<dbReference type="SUPFAM" id="SSF52922">
    <property type="entry name" value="TK C-terminal domain-like"/>
    <property type="match status" value="1"/>
</dbReference>
<accession>A0A1E3QWS2</accession>
<evidence type="ECO:0000256" key="11">
    <source>
        <dbReference type="ARBA" id="ARBA00023002"/>
    </source>
</evidence>
<dbReference type="PANTHER" id="PTHR19384:SF109">
    <property type="entry name" value="SULFITE REDUCTASE [NADPH] FLAVOPROTEIN COMPONENT"/>
    <property type="match status" value="1"/>
</dbReference>
<dbReference type="CDD" id="cd06207">
    <property type="entry name" value="CyPoR_like"/>
    <property type="match status" value="1"/>
</dbReference>
<dbReference type="GO" id="GO:0005829">
    <property type="term" value="C:cytosol"/>
    <property type="evidence" value="ECO:0007669"/>
    <property type="project" value="TreeGrafter"/>
</dbReference>
<evidence type="ECO:0000256" key="3">
    <source>
        <dbReference type="ARBA" id="ARBA00004774"/>
    </source>
</evidence>
<comment type="cofactor">
    <cofactor evidence="1">
        <name>FMN</name>
        <dbReference type="ChEBI" id="CHEBI:58210"/>
    </cofactor>
</comment>
<evidence type="ECO:0000256" key="1">
    <source>
        <dbReference type="ARBA" id="ARBA00001917"/>
    </source>
</evidence>
<keyword evidence="5" id="KW-0813">Transport</keyword>
<keyword evidence="11" id="KW-0560">Oxidoreductase</keyword>
<dbReference type="RefSeq" id="XP_018987461.1">
    <property type="nucleotide sequence ID" value="XM_019131583.1"/>
</dbReference>
<comment type="function">
    <text evidence="13">This enzyme catalyzes the 6-electron reduction of sulfite to sulfide. This is one of several activities required for the biosynthesis of L-cysteine from sulfate.</text>
</comment>
<protein>
    <recommendedName>
        <fullName evidence="4">assimilatory sulfite reductase (NADPH)</fullName>
        <ecNumber evidence="4">1.8.1.2</ecNumber>
    </recommendedName>
</protein>
<dbReference type="Pfam" id="PF00667">
    <property type="entry name" value="FAD_binding_1"/>
    <property type="match status" value="1"/>
</dbReference>
<dbReference type="GO" id="GO:0050660">
    <property type="term" value="F:flavin adenine dinucleotide binding"/>
    <property type="evidence" value="ECO:0007669"/>
    <property type="project" value="TreeGrafter"/>
</dbReference>
<keyword evidence="10" id="KW-0249">Electron transport</keyword>
<evidence type="ECO:0000256" key="7">
    <source>
        <dbReference type="ARBA" id="ARBA00022643"/>
    </source>
</evidence>
<keyword evidence="9" id="KW-0521">NADP</keyword>
<dbReference type="FunFam" id="1.20.990.10:FF:000010">
    <property type="entry name" value="Sulfite reductase [NADPH] flavoprotein component"/>
    <property type="match status" value="1"/>
</dbReference>
<reference evidence="16" key="1">
    <citation type="submission" date="2016-05" db="EMBL/GenBank/DDBJ databases">
        <title>Comparative genomics of biotechnologically important yeasts.</title>
        <authorList>
            <consortium name="DOE Joint Genome Institute"/>
            <person name="Riley R."/>
            <person name="Haridas S."/>
            <person name="Wolfe K.H."/>
            <person name="Lopes M.R."/>
            <person name="Hittinger C.T."/>
            <person name="Goker M."/>
            <person name="Salamov A."/>
            <person name="Wisecaver J."/>
            <person name="Long T.M."/>
            <person name="Aerts A.L."/>
            <person name="Barry K."/>
            <person name="Choi C."/>
            <person name="Clum A."/>
            <person name="Coughlan A.Y."/>
            <person name="Deshpande S."/>
            <person name="Douglass A.P."/>
            <person name="Hanson S.J."/>
            <person name="Klenk H.-P."/>
            <person name="Labutti K."/>
            <person name="Lapidus A."/>
            <person name="Lindquist E."/>
            <person name="Lipzen A."/>
            <person name="Meier-Kolthoff J.P."/>
            <person name="Ohm R.A."/>
            <person name="Otillar R.P."/>
            <person name="Pangilinan J."/>
            <person name="Peng Y."/>
            <person name="Rokas A."/>
            <person name="Rosa C.A."/>
            <person name="Scheuner C."/>
            <person name="Sibirny A.A."/>
            <person name="Slot J.C."/>
            <person name="Stielow J.B."/>
            <person name="Sun H."/>
            <person name="Kurtzman C.P."/>
            <person name="Blackwell M."/>
            <person name="Grigoriev I.V."/>
            <person name="Jeffries T.W."/>
        </authorList>
    </citation>
    <scope>NUCLEOTIDE SEQUENCE [LARGE SCALE GENOMIC DNA]</scope>
    <source>
        <strain evidence="16">NRRL Y-12698</strain>
    </source>
</reference>
<evidence type="ECO:0000256" key="8">
    <source>
        <dbReference type="ARBA" id="ARBA00022827"/>
    </source>
</evidence>
<evidence type="ECO:0000256" key="9">
    <source>
        <dbReference type="ARBA" id="ARBA00022857"/>
    </source>
</evidence>
<evidence type="ECO:0000313" key="16">
    <source>
        <dbReference type="Proteomes" id="UP000094336"/>
    </source>
</evidence>
<dbReference type="InterPro" id="IPR017927">
    <property type="entry name" value="FAD-bd_FR_type"/>
</dbReference>
<dbReference type="AlphaFoldDB" id="A0A1E3QWS2"/>
<dbReference type="Proteomes" id="UP000094336">
    <property type="component" value="Unassembled WGS sequence"/>
</dbReference>
<dbReference type="GO" id="GO:0009337">
    <property type="term" value="C:sulfite reductase complex (NADPH)"/>
    <property type="evidence" value="ECO:0007669"/>
    <property type="project" value="EnsemblFungi"/>
</dbReference>
<keyword evidence="6" id="KW-0285">Flavoprotein</keyword>
<dbReference type="InterPro" id="IPR017938">
    <property type="entry name" value="Riboflavin_synthase-like_b-brl"/>
</dbReference>
<evidence type="ECO:0000256" key="4">
    <source>
        <dbReference type="ARBA" id="ARBA00012604"/>
    </source>
</evidence>
<dbReference type="Gene3D" id="3.40.50.920">
    <property type="match status" value="1"/>
</dbReference>
<dbReference type="STRING" id="984486.A0A1E3QWS2"/>
<evidence type="ECO:0000256" key="12">
    <source>
        <dbReference type="ARBA" id="ARBA00052219"/>
    </source>
</evidence>
<dbReference type="SUPFAM" id="SSF52343">
    <property type="entry name" value="Ferredoxin reductase-like, C-terminal NADP-linked domain"/>
    <property type="match status" value="1"/>
</dbReference>
<dbReference type="Gene3D" id="3.40.50.970">
    <property type="match status" value="1"/>
</dbReference>
<dbReference type="Gene3D" id="3.40.50.80">
    <property type="entry name" value="Nucleotide-binding domain of ferredoxin-NADP reductase (FNR) module"/>
    <property type="match status" value="1"/>
</dbReference>
<dbReference type="InterPro" id="IPR002869">
    <property type="entry name" value="Pyrv_flavodox_OxRed_cen"/>
</dbReference>
<evidence type="ECO:0000256" key="6">
    <source>
        <dbReference type="ARBA" id="ARBA00022630"/>
    </source>
</evidence>
<dbReference type="GO" id="GO:0004783">
    <property type="term" value="F:sulfite reductase (NADPH) activity"/>
    <property type="evidence" value="ECO:0007669"/>
    <property type="project" value="UniProtKB-EC"/>
</dbReference>
<dbReference type="GeneID" id="30149436"/>
<keyword evidence="8" id="KW-0274">FAD</keyword>
<dbReference type="Gene3D" id="1.20.990.10">
    <property type="entry name" value="NADPH-cytochrome p450 Reductase, Chain A, domain 3"/>
    <property type="match status" value="1"/>
</dbReference>
<evidence type="ECO:0000313" key="15">
    <source>
        <dbReference type="EMBL" id="ODQ82133.1"/>
    </source>
</evidence>
<dbReference type="SUPFAM" id="SSF63380">
    <property type="entry name" value="Riboflavin synthase domain-like"/>
    <property type="match status" value="1"/>
</dbReference>
<sequence length="1061" mass="114379">MTIEKTSISASAVAPFGLPADPDSLHGVAYTSPHTLVSQTVYSTAAKVFAYKSAGALESSVQLWEAFGRANPQEIVPSLTALEVRSGAANAILGYLSQRASHTALPVLTPGSALNFIQPTLAGLTADKLPLSFQVAALDYDEATSSLVADYVSPLKFARELGYSVVTPLSAAEAQHMTLLSLALSKLQPSLHLYDGPAFLRENGRIENVLSPTELAAAYTQLAAQTPLWESLPVAKRPAAALSALNAIFDTAYQPFEYAGHAEPTTVFVVYGTVESELLLQTVATLAADAKIGAVAIRVPLPFDTAAFAATIPASAKSVVVLGQTVGVATTSALKADVAAALFWESGIAAPSVSEFTYPASFIWSPLILRKVLSSFVVLPEAAAKPVVYSQDATTAASPHGSFVFWSPDNGQFVEVASKLAHALSLDGASRVNYRAKYDNVNGAGSVHAQIASVPVAENSVPGSVDAADVVFVEGTQILSAYDVISTAREGATVLLGVSTGVVDLTEFVEKLPISFKRDLAANKNKLVVVDTAAVEFPETEGYTASIVVQVAFWRTVLPKLGDHVVQKLWQSQGSGIELLPSILTTLASKCDELAVKPVEVVPEWAQLVEELKEGETSDPLPFLALETAFSGNPRTSEAAGEPEHSVYVSAAKRLAFKEAYGTTTSLRPDLSVRNFVVKVQENRRVTPSDYDRNIFHIEFDITGTGLTYDIGEALGIHGRNDSALVQQFLDLYGLEGADLVVVPNRDDAKLVETRTVFQAFSENLDLFGKPPKRFYESLAPFATEEAERKQLELLGSAEGAADLKKRQEENVADSYADVFAEFPSARPALSDLVQIIAPLKRREYSIASSQKMHPNAVHLLIVVVDWVDSRGRTRFGHCSKYLAELAVGTELVVSVKPSVMKLPPLSTQPIIMSGLGTGLAPFKAFVEEKIWQKQQGMEIGAVYLYLGARHKKEEYLYGELWEAYKAAGIVTHIGAAFSRDQPEKIYIQDRIRENIEELTDAVMEQNGSFYLCGPTWPVPDITACLEDVVKNDAQKTGKKVDAAHEVEEMKEAGRYILEVY</sequence>
<dbReference type="PANTHER" id="PTHR19384">
    <property type="entry name" value="NITRIC OXIDE SYNTHASE-RELATED"/>
    <property type="match status" value="1"/>
</dbReference>
<comment type="cofactor">
    <cofactor evidence="2">
        <name>FAD</name>
        <dbReference type="ChEBI" id="CHEBI:57692"/>
    </cofactor>
</comment>
<comment type="pathway">
    <text evidence="3">Sulfur metabolism; hydrogen sulfide biosynthesis; hydrogen sulfide from sulfite (NADPH route): step 1/1.</text>
</comment>